<reference evidence="5" key="1">
    <citation type="journal article" date="2022" name="Cell">
        <title>Repeat-based holocentromeres influence genome architecture and karyotype evolution.</title>
        <authorList>
            <person name="Hofstatter P.G."/>
            <person name="Thangavel G."/>
            <person name="Lux T."/>
            <person name="Neumann P."/>
            <person name="Vondrak T."/>
            <person name="Novak P."/>
            <person name="Zhang M."/>
            <person name="Costa L."/>
            <person name="Castellani M."/>
            <person name="Scott A."/>
            <person name="Toegelov H."/>
            <person name="Fuchs J."/>
            <person name="Mata-Sucre Y."/>
            <person name="Dias Y."/>
            <person name="Vanzela A.L.L."/>
            <person name="Huettel B."/>
            <person name="Almeida C.C.S."/>
            <person name="Simkova H."/>
            <person name="Souza G."/>
            <person name="Pedrosa-Harand A."/>
            <person name="Macas J."/>
            <person name="Mayer K.F.X."/>
            <person name="Houben A."/>
            <person name="Marques A."/>
        </authorList>
    </citation>
    <scope>NUCLEOTIDE SEQUENCE</scope>
    <source>
        <strain evidence="5">RhyBre1mFocal</strain>
    </source>
</reference>
<dbReference type="GO" id="GO:0016787">
    <property type="term" value="F:hydrolase activity"/>
    <property type="evidence" value="ECO:0007669"/>
    <property type="project" value="UniProtKB-KW"/>
</dbReference>
<dbReference type="OrthoDB" id="408631at2759"/>
<keyword evidence="6" id="KW-1185">Reference proteome</keyword>
<dbReference type="Proteomes" id="UP001151287">
    <property type="component" value="Unassembled WGS sequence"/>
</dbReference>
<evidence type="ECO:0000259" key="4">
    <source>
        <dbReference type="Pfam" id="PF07859"/>
    </source>
</evidence>
<organism evidence="5 6">
    <name type="scientific">Rhynchospora breviuscula</name>
    <dbReference type="NCBI Taxonomy" id="2022672"/>
    <lineage>
        <taxon>Eukaryota</taxon>
        <taxon>Viridiplantae</taxon>
        <taxon>Streptophyta</taxon>
        <taxon>Embryophyta</taxon>
        <taxon>Tracheophyta</taxon>
        <taxon>Spermatophyta</taxon>
        <taxon>Magnoliopsida</taxon>
        <taxon>Liliopsida</taxon>
        <taxon>Poales</taxon>
        <taxon>Cyperaceae</taxon>
        <taxon>Cyperoideae</taxon>
        <taxon>Rhynchosporeae</taxon>
        <taxon>Rhynchospora</taxon>
    </lineage>
</organism>
<dbReference type="PROSITE" id="PS01173">
    <property type="entry name" value="LIPASE_GDXG_HIS"/>
    <property type="match status" value="1"/>
</dbReference>
<dbReference type="InterPro" id="IPR029058">
    <property type="entry name" value="AB_hydrolase_fold"/>
</dbReference>
<feature type="region of interest" description="Disordered" evidence="3">
    <location>
        <begin position="1"/>
        <end position="26"/>
    </location>
</feature>
<evidence type="ECO:0000256" key="3">
    <source>
        <dbReference type="SAM" id="MobiDB-lite"/>
    </source>
</evidence>
<dbReference type="InterPro" id="IPR050300">
    <property type="entry name" value="GDXG_lipolytic_enzyme"/>
</dbReference>
<comment type="similarity">
    <text evidence="1">Belongs to the 'GDXG' lipolytic enzyme family.</text>
</comment>
<dbReference type="Gene3D" id="3.40.50.1820">
    <property type="entry name" value="alpha/beta hydrolase"/>
    <property type="match status" value="1"/>
</dbReference>
<evidence type="ECO:0000313" key="6">
    <source>
        <dbReference type="Proteomes" id="UP001151287"/>
    </source>
</evidence>
<gene>
    <name evidence="5" type="ORF">LUZ63_020961</name>
</gene>
<dbReference type="InterPro" id="IPR013094">
    <property type="entry name" value="AB_hydrolase_3"/>
</dbReference>
<dbReference type="PANTHER" id="PTHR48081:SF8">
    <property type="entry name" value="ALPHA_BETA HYDROLASE FOLD-3 DOMAIN-CONTAINING PROTEIN-RELATED"/>
    <property type="match status" value="1"/>
</dbReference>
<name>A0A9P9Z8G9_9POAL</name>
<dbReference type="PANTHER" id="PTHR48081">
    <property type="entry name" value="AB HYDROLASE SUPERFAMILY PROTEIN C4A8.06C"/>
    <property type="match status" value="1"/>
</dbReference>
<dbReference type="InterPro" id="IPR002168">
    <property type="entry name" value="Lipase_GDXG_HIS_AS"/>
</dbReference>
<evidence type="ECO:0000313" key="5">
    <source>
        <dbReference type="EMBL" id="KAJ1683816.1"/>
    </source>
</evidence>
<feature type="domain" description="Alpha/beta hydrolase fold-3" evidence="4">
    <location>
        <begin position="77"/>
        <end position="284"/>
    </location>
</feature>
<feature type="compositionally biased region" description="Low complexity" evidence="3">
    <location>
        <begin position="1"/>
        <end position="13"/>
    </location>
</feature>
<evidence type="ECO:0000256" key="1">
    <source>
        <dbReference type="ARBA" id="ARBA00010515"/>
    </source>
</evidence>
<accession>A0A9P9Z8G9</accession>
<dbReference type="Pfam" id="PF07859">
    <property type="entry name" value="Abhydrolase_3"/>
    <property type="match status" value="1"/>
</dbReference>
<sequence length="310" mass="33155">MPLAPDLQPLLDAVNDPGARPMHEGTPQQAREVIGMTEQLRRPDQAVTGVEVVPDEVAGRPARVYRPEGASGPMPTVLFLHGGGFVVGDLDTHDALCRLIARECWTTVVALDYPLAPEHPFPAAPESAVAAMREVAERRESFGGDDRLAVAGDSAGANLSAVVAQQCRVLASDLGLQAQLLIYPVVDPYGDYASREENGSGYFLDLPSMAWFQGHYAGEASPETRRDVRMAPLLGDLAGVAPAVVVTAELDPLRDEGEAYAAALAEAGVRVDAQRYDGQVHGFANFDFLAESSRAAILDFLTRFRALLHG</sequence>
<comment type="caution">
    <text evidence="5">The sequence shown here is derived from an EMBL/GenBank/DDBJ whole genome shotgun (WGS) entry which is preliminary data.</text>
</comment>
<proteinExistence type="inferred from homology"/>
<evidence type="ECO:0000256" key="2">
    <source>
        <dbReference type="ARBA" id="ARBA00022801"/>
    </source>
</evidence>
<protein>
    <recommendedName>
        <fullName evidence="4">Alpha/beta hydrolase fold-3 domain-containing protein</fullName>
    </recommendedName>
</protein>
<keyword evidence="2" id="KW-0378">Hydrolase</keyword>
<dbReference type="EMBL" id="JAMQYH010000097">
    <property type="protein sequence ID" value="KAJ1683816.1"/>
    <property type="molecule type" value="Genomic_DNA"/>
</dbReference>
<dbReference type="AlphaFoldDB" id="A0A9P9Z8G9"/>
<dbReference type="SUPFAM" id="SSF53474">
    <property type="entry name" value="alpha/beta-Hydrolases"/>
    <property type="match status" value="1"/>
</dbReference>